<keyword evidence="3" id="KW-1185">Reference proteome</keyword>
<name>A0A0M3Q9N3_9CORY</name>
<dbReference type="KEGG" id="cdx:CDES_07470"/>
<proteinExistence type="predicted"/>
<dbReference type="OrthoDB" id="4426925at2"/>
<dbReference type="RefSeq" id="WP_053544907.1">
    <property type="nucleotide sequence ID" value="NZ_CP009220.1"/>
</dbReference>
<sequence>MTTWQSALSRAAPRVLALLWAGYATTRIVAYIDSAPPQLAVIHSILPLWVPWAVAAVLLTLGALVPPWGSDRQKRIAQHMRQWGSTVSSATIMAWAAAFLVADVSRGWVSAANYVMLGVFALVSGWIMSREVASVHAIREDMNARMVD</sequence>
<accession>A0A0M3Q9N3</accession>
<dbReference type="STRING" id="931089.CDES_07470"/>
<feature type="transmembrane region" description="Helical" evidence="1">
    <location>
        <begin position="108"/>
        <end position="129"/>
    </location>
</feature>
<feature type="transmembrane region" description="Helical" evidence="1">
    <location>
        <begin position="40"/>
        <end position="62"/>
    </location>
</feature>
<dbReference type="Proteomes" id="UP000068067">
    <property type="component" value="Chromosome"/>
</dbReference>
<dbReference type="AlphaFoldDB" id="A0A0M3Q9N3"/>
<protein>
    <submittedName>
        <fullName evidence="2">Uncharacterized protein</fullName>
    </submittedName>
</protein>
<evidence type="ECO:0000313" key="3">
    <source>
        <dbReference type="Proteomes" id="UP000068067"/>
    </source>
</evidence>
<keyword evidence="1" id="KW-0472">Membrane</keyword>
<feature type="transmembrane region" description="Helical" evidence="1">
    <location>
        <begin position="83"/>
        <end position="102"/>
    </location>
</feature>
<evidence type="ECO:0000313" key="2">
    <source>
        <dbReference type="EMBL" id="ALC05903.1"/>
    </source>
</evidence>
<dbReference type="EMBL" id="CP009220">
    <property type="protein sequence ID" value="ALC05903.1"/>
    <property type="molecule type" value="Genomic_DNA"/>
</dbReference>
<organism evidence="2 3">
    <name type="scientific">Corynebacterium deserti GIMN1.010</name>
    <dbReference type="NCBI Taxonomy" id="931089"/>
    <lineage>
        <taxon>Bacteria</taxon>
        <taxon>Bacillati</taxon>
        <taxon>Actinomycetota</taxon>
        <taxon>Actinomycetes</taxon>
        <taxon>Mycobacteriales</taxon>
        <taxon>Corynebacteriaceae</taxon>
        <taxon>Corynebacterium</taxon>
    </lineage>
</organism>
<keyword evidence="1" id="KW-1133">Transmembrane helix</keyword>
<evidence type="ECO:0000256" key="1">
    <source>
        <dbReference type="SAM" id="Phobius"/>
    </source>
</evidence>
<dbReference type="PATRIC" id="fig|931089.4.peg.1510"/>
<gene>
    <name evidence="2" type="ORF">CDES_07470</name>
</gene>
<keyword evidence="1" id="KW-0812">Transmembrane</keyword>
<reference evidence="2 3" key="1">
    <citation type="submission" date="2014-08" db="EMBL/GenBank/DDBJ databases">
        <title>Complete genome sequence of Corynebacterium deserti GIMN1.010 (=DSM 45689), isolated from desert sand in western China.</title>
        <authorList>
            <person name="Ruckert C."/>
            <person name="Albersmeier A."/>
            <person name="Kalinowski J."/>
        </authorList>
    </citation>
    <scope>NUCLEOTIDE SEQUENCE [LARGE SCALE GENOMIC DNA]</scope>
    <source>
        <strain evidence="2 3">GIMN1.010</strain>
    </source>
</reference>